<evidence type="ECO:0000313" key="2">
    <source>
        <dbReference type="EMBL" id="MCU7550978.1"/>
    </source>
</evidence>
<feature type="domain" description="GAF" evidence="1">
    <location>
        <begin position="316"/>
        <end position="373"/>
    </location>
</feature>
<protein>
    <submittedName>
        <fullName evidence="2">GAF domain-containing protein</fullName>
    </submittedName>
</protein>
<accession>A0A9X2XPC7</accession>
<evidence type="ECO:0000259" key="1">
    <source>
        <dbReference type="Pfam" id="PF01590"/>
    </source>
</evidence>
<dbReference type="Gene3D" id="3.30.450.40">
    <property type="match status" value="1"/>
</dbReference>
<dbReference type="Pfam" id="PF01590">
    <property type="entry name" value="GAF"/>
    <property type="match status" value="1"/>
</dbReference>
<dbReference type="EMBL" id="JAOTIF010000016">
    <property type="protein sequence ID" value="MCU7550978.1"/>
    <property type="molecule type" value="Genomic_DNA"/>
</dbReference>
<reference evidence="2" key="2">
    <citation type="submission" date="2023-04" db="EMBL/GenBank/DDBJ databases">
        <title>Paracnuella aquatica gen. nov., sp. nov., a member of the family Chitinophagaceae isolated from a hot spring.</title>
        <authorList>
            <person name="Wang C."/>
        </authorList>
    </citation>
    <scope>NUCLEOTIDE SEQUENCE</scope>
    <source>
        <strain evidence="2">LB-8</strain>
    </source>
</reference>
<reference evidence="2" key="1">
    <citation type="submission" date="2022-09" db="EMBL/GenBank/DDBJ databases">
        <authorList>
            <person name="Yuan C."/>
            <person name="Ke Z."/>
        </authorList>
    </citation>
    <scope>NUCLEOTIDE SEQUENCE</scope>
    <source>
        <strain evidence="2">LB-8</strain>
    </source>
</reference>
<dbReference type="InterPro" id="IPR029016">
    <property type="entry name" value="GAF-like_dom_sf"/>
</dbReference>
<proteinExistence type="predicted"/>
<gene>
    <name evidence="2" type="ORF">OCK74_17805</name>
</gene>
<dbReference type="SUPFAM" id="SSF55781">
    <property type="entry name" value="GAF domain-like"/>
    <property type="match status" value="1"/>
</dbReference>
<organism evidence="2 3">
    <name type="scientific">Paraflavisolibacter caeni</name>
    <dbReference type="NCBI Taxonomy" id="2982496"/>
    <lineage>
        <taxon>Bacteria</taxon>
        <taxon>Pseudomonadati</taxon>
        <taxon>Bacteroidota</taxon>
        <taxon>Chitinophagia</taxon>
        <taxon>Chitinophagales</taxon>
        <taxon>Chitinophagaceae</taxon>
        <taxon>Paraflavisolibacter</taxon>
    </lineage>
</organism>
<dbReference type="InterPro" id="IPR003018">
    <property type="entry name" value="GAF"/>
</dbReference>
<name>A0A9X2XPC7_9BACT</name>
<dbReference type="Proteomes" id="UP001155483">
    <property type="component" value="Unassembled WGS sequence"/>
</dbReference>
<sequence>MSYVRYYNMNTTVEVPFRVQLNFKKLIAWWEEQAKTTDSLYSILAKEILKQIENTPDLRSSFESPECIEKFHKEIQLLLSPFFPSLTTTNEIKVAGMPFHPIYFNPTTRFSNIIETAEGEIDFPNSSDSQFVYMYGCIAILNLFYGANINFNPLQFFNIPNKKTGILRRYKALFNADFAEIVPLKKIKHLTQKDIKELTDNFGNIELWKQKIPPDSYSFEGFNIITLFEVTREESISALKFDLLKKDALLMPDVVERIRINLSALLNIPNIKTGIIFYEQEGNSLECKGYGFCNSILLMNNQEIVEDAFCQEWKLGVYKPKEPLILSEINEETAKQNVLAQELKKIGVQSYMAVPLLYNEEIIGFLELSSDEPNALNAVTKHKLQDVIPLFTTALQRSLEERQNQLEAIIRQKYTAIHPTVAWRFTEAAENLLERQRNQDDDTLEDIVFENVYPLYGQADIQGSSDERNHAIQADLIEQLLLANQILETAVNKFGLPIYKELQFRINTFIDKLQEGLTAGDENTVFEFLKEEIYPVFKYLNTADSDVQNAVQAYKQQLDPQLDMVYKERKAYDQSVRLINETIATYLDEMQQAAQNMFPHYFEKYKTDGVEHNLYIGESMVKSKTYHPLFLRNLRLWQLLITCEIENVIQRTKPLLKKDLNICSLILVHSNPLNIHFSMEEKKFDVDGTYNIRYEIIKKRIDKATIKETNERLTQKGKLVIIYSNDREIMEYVHYLHYLQSINYIESEIEWVTLNDLQGVTGLKALRVNIIYQQNFEGIKDSKAAKVLEAVS</sequence>
<dbReference type="RefSeq" id="WP_279298417.1">
    <property type="nucleotide sequence ID" value="NZ_JAOTIF010000016.1"/>
</dbReference>
<comment type="caution">
    <text evidence="2">The sequence shown here is derived from an EMBL/GenBank/DDBJ whole genome shotgun (WGS) entry which is preliminary data.</text>
</comment>
<dbReference type="AlphaFoldDB" id="A0A9X2XPC7"/>
<evidence type="ECO:0000313" key="3">
    <source>
        <dbReference type="Proteomes" id="UP001155483"/>
    </source>
</evidence>
<keyword evidence="3" id="KW-1185">Reference proteome</keyword>